<dbReference type="EMBL" id="JAUCGM010000351">
    <property type="protein sequence ID" value="MDM8562919.1"/>
    <property type="molecule type" value="Genomic_DNA"/>
</dbReference>
<sequence length="142" mass="15995">MGQTVTLHLQDSFYEPIQRIAQAMAQPIESILLKALQTSLPNLDGLPAKQIAELTQLETLDNTALKQLLLKTVLKEQQQELETLLQKNQAGGLTDIEQKQLAVLQKEVNKIMLQKARAAVLLRFRGQRLPTLTELRQLTTET</sequence>
<protein>
    <submittedName>
        <fullName evidence="1">Uncharacterized protein</fullName>
    </submittedName>
</protein>
<accession>A0ABT7VTK5</accession>
<reference evidence="1" key="1">
    <citation type="submission" date="2023-06" db="EMBL/GenBank/DDBJ databases">
        <title>Uncultivated large filamentous bacteria from sulfidic sediments reveal new species and different genomic features in energy metabolism and defense.</title>
        <authorList>
            <person name="Fonseca A."/>
        </authorList>
    </citation>
    <scope>NUCLEOTIDE SEQUENCE</scope>
    <source>
        <strain evidence="1">HSG4</strain>
    </source>
</reference>
<evidence type="ECO:0000313" key="2">
    <source>
        <dbReference type="Proteomes" id="UP001171945"/>
    </source>
</evidence>
<proteinExistence type="predicted"/>
<evidence type="ECO:0000313" key="1">
    <source>
        <dbReference type="EMBL" id="MDM8562919.1"/>
    </source>
</evidence>
<keyword evidence="2" id="KW-1185">Reference proteome</keyword>
<dbReference type="Proteomes" id="UP001171945">
    <property type="component" value="Unassembled WGS sequence"/>
</dbReference>
<comment type="caution">
    <text evidence="1">The sequence shown here is derived from an EMBL/GenBank/DDBJ whole genome shotgun (WGS) entry which is preliminary data.</text>
</comment>
<name>A0ABT7VTK5_9GAMM</name>
<organism evidence="1 2">
    <name type="scientific">Candidatus Marithioploca araucensis</name>
    <dbReference type="NCBI Taxonomy" id="70273"/>
    <lineage>
        <taxon>Bacteria</taxon>
        <taxon>Pseudomonadati</taxon>
        <taxon>Pseudomonadota</taxon>
        <taxon>Gammaproteobacteria</taxon>
        <taxon>Thiotrichales</taxon>
        <taxon>Thiotrichaceae</taxon>
        <taxon>Candidatus Marithioploca</taxon>
    </lineage>
</organism>
<gene>
    <name evidence="1" type="ORF">QUF54_06145</name>
</gene>